<dbReference type="EMBL" id="MT143323">
    <property type="protein sequence ID" value="QJA95550.1"/>
    <property type="molecule type" value="Genomic_DNA"/>
</dbReference>
<evidence type="ECO:0000313" key="1">
    <source>
        <dbReference type="EMBL" id="QJA95550.1"/>
    </source>
</evidence>
<dbReference type="AlphaFoldDB" id="A0A6M3LKY7"/>
<reference evidence="1" key="1">
    <citation type="submission" date="2020-03" db="EMBL/GenBank/DDBJ databases">
        <title>The deep terrestrial virosphere.</title>
        <authorList>
            <person name="Holmfeldt K."/>
            <person name="Nilsson E."/>
            <person name="Simone D."/>
            <person name="Lopez-Fernandez M."/>
            <person name="Wu X."/>
            <person name="de Brujin I."/>
            <person name="Lundin D."/>
            <person name="Andersson A."/>
            <person name="Bertilsson S."/>
            <person name="Dopson M."/>
        </authorList>
    </citation>
    <scope>NUCLEOTIDE SEQUENCE</scope>
    <source>
        <strain evidence="1">MM415B05294</strain>
    </source>
</reference>
<gene>
    <name evidence="1" type="ORF">MM415B05294_0011</name>
</gene>
<proteinExistence type="predicted"/>
<protein>
    <submittedName>
        <fullName evidence="1">Uncharacterized protein</fullName>
    </submittedName>
</protein>
<organism evidence="1">
    <name type="scientific">viral metagenome</name>
    <dbReference type="NCBI Taxonomy" id="1070528"/>
    <lineage>
        <taxon>unclassified sequences</taxon>
        <taxon>metagenomes</taxon>
        <taxon>organismal metagenomes</taxon>
    </lineage>
</organism>
<sequence>MSAEISQLESIDSKYFQVLNIGGVSYLNLNPPDKEITPSGAFLLHKHSIDELPFMDWLKAWNLDELLEIEYAGMQCVSRRLKKSEIEEFEATRMKMIRAKKYALNHYENSLVDKF</sequence>
<name>A0A6M3LKY7_9ZZZZ</name>
<accession>A0A6M3LKY7</accession>